<reference evidence="1 2" key="1">
    <citation type="submission" date="2024-04" db="EMBL/GenBank/DDBJ databases">
        <title>Tritrichomonas musculus Genome.</title>
        <authorList>
            <person name="Alves-Ferreira E."/>
            <person name="Grigg M."/>
            <person name="Lorenzi H."/>
            <person name="Galac M."/>
        </authorList>
    </citation>
    <scope>NUCLEOTIDE SEQUENCE [LARGE SCALE GENOMIC DNA]</scope>
    <source>
        <strain evidence="1 2">EAF2021</strain>
    </source>
</reference>
<dbReference type="EMBL" id="JAPFFF010000002">
    <property type="protein sequence ID" value="KAK8896005.1"/>
    <property type="molecule type" value="Genomic_DNA"/>
</dbReference>
<keyword evidence="2" id="KW-1185">Reference proteome</keyword>
<gene>
    <name evidence="1" type="ORF">M9Y10_013891</name>
</gene>
<sequence length="206" mass="24150">MHFYYNISIDGKYVPKKDYEKDVYYEPEFTNLDYESYYFKNSDNSGIDLEIASKGYNKSDDIVTFSLGQSYVKINITELYIEENTKFDSKEVYSKEIIDSKYIPKTDLFKIIKMCDNQYIRTIGENNFYGILNIFNNIYDRNDCFNVYTVNGNTKIYFGAINNYATLYYNKSIFRLLVNNAEIMKYDGTGTTINGNLTLNVTTNML</sequence>
<comment type="caution">
    <text evidence="1">The sequence shown here is derived from an EMBL/GenBank/DDBJ whole genome shotgun (WGS) entry which is preliminary data.</text>
</comment>
<organism evidence="1 2">
    <name type="scientific">Tritrichomonas musculus</name>
    <dbReference type="NCBI Taxonomy" id="1915356"/>
    <lineage>
        <taxon>Eukaryota</taxon>
        <taxon>Metamonada</taxon>
        <taxon>Parabasalia</taxon>
        <taxon>Tritrichomonadida</taxon>
        <taxon>Tritrichomonadidae</taxon>
        <taxon>Tritrichomonas</taxon>
    </lineage>
</organism>
<dbReference type="Proteomes" id="UP001470230">
    <property type="component" value="Unassembled WGS sequence"/>
</dbReference>
<accession>A0ABR2KY20</accession>
<proteinExistence type="predicted"/>
<evidence type="ECO:0000313" key="1">
    <source>
        <dbReference type="EMBL" id="KAK8896005.1"/>
    </source>
</evidence>
<evidence type="ECO:0000313" key="2">
    <source>
        <dbReference type="Proteomes" id="UP001470230"/>
    </source>
</evidence>
<protein>
    <submittedName>
        <fullName evidence="1">Uncharacterized protein</fullName>
    </submittedName>
</protein>
<name>A0ABR2KY20_9EUKA</name>